<evidence type="ECO:0008006" key="3">
    <source>
        <dbReference type="Google" id="ProtNLM"/>
    </source>
</evidence>
<dbReference type="Pfam" id="PF06996">
    <property type="entry name" value="T6SS_TssG"/>
    <property type="match status" value="1"/>
</dbReference>
<organism evidence="1 2">
    <name type="scientific">Xanthomonas translucens pv. translucens DSM 18974</name>
    <dbReference type="NCBI Taxonomy" id="1261556"/>
    <lineage>
        <taxon>Bacteria</taxon>
        <taxon>Pseudomonadati</taxon>
        <taxon>Pseudomonadota</taxon>
        <taxon>Gammaproteobacteria</taxon>
        <taxon>Lysobacterales</taxon>
        <taxon>Lysobacteraceae</taxon>
        <taxon>Xanthomonas</taxon>
        <taxon>Xanthomonas translucens group</taxon>
    </lineage>
</organism>
<evidence type="ECO:0000313" key="1">
    <source>
        <dbReference type="EMBL" id="SCB05417.1"/>
    </source>
</evidence>
<dbReference type="PANTHER" id="PTHR35564:SF4">
    <property type="entry name" value="CYTOPLASMIC PROTEIN"/>
    <property type="match status" value="1"/>
</dbReference>
<name>A0A1C3TQC8_XANCT</name>
<reference evidence="2" key="1">
    <citation type="submission" date="2016-07" db="EMBL/GenBank/DDBJ databases">
        <authorList>
            <person name="Jaenicke Sebastian"/>
        </authorList>
    </citation>
    <scope>NUCLEOTIDE SEQUENCE [LARGE SCALE GENOMIC DNA]</scope>
</reference>
<protein>
    <recommendedName>
        <fullName evidence="3">Type VI secretion system baseplate subunit TssG</fullName>
    </recommendedName>
</protein>
<dbReference type="EMBL" id="LT604072">
    <property type="protein sequence ID" value="SCB05417.1"/>
    <property type="molecule type" value="Genomic_DNA"/>
</dbReference>
<accession>A0A1C3TQC8</accession>
<dbReference type="NCBIfam" id="TIGR03347">
    <property type="entry name" value="VI_chp_1"/>
    <property type="match status" value="1"/>
</dbReference>
<proteinExistence type="predicted"/>
<sequence>MAGTARRTPDPVALLGALQASPDAYEMFEAMRRLECAYPQHPRFGHAARPQDEPVRFAQRAQLAFPTRSIDALEPGEGGVPPRLRTLPLGLFGPQGPLPLHLTEHAMARQHLSADPTFAAFADLFHHRMIALWYRAWADARPTVQMDRPGEDRFGAHLDALTGVGQPALRGRGALPANARRHHAGRLVAQARNAEGLHALLSGLFEVPLQVQPFRPGWLPLPADGRLRMGRAAARMGEQATLGAHARNAQHRFRLRIGPLDAARYREFLPGGRALAELTAAVRDYVGDEQEWDLQLVLARQDVPLPTLGTAQRLGMSLWMGHYRRPTDADELVLAGA</sequence>
<dbReference type="RefSeq" id="WP_058359324.1">
    <property type="nucleotide sequence ID" value="NZ_LT604072.1"/>
</dbReference>
<dbReference type="AlphaFoldDB" id="A0A1C3TQC8"/>
<gene>
    <name evidence="1" type="ORF">BN444_04314</name>
</gene>
<dbReference type="PANTHER" id="PTHR35564">
    <property type="match status" value="1"/>
</dbReference>
<evidence type="ECO:0000313" key="2">
    <source>
        <dbReference type="Proteomes" id="UP000093071"/>
    </source>
</evidence>
<dbReference type="InterPro" id="IPR010732">
    <property type="entry name" value="T6SS_TssG-like"/>
</dbReference>
<dbReference type="PATRIC" id="fig|1261556.5.peg.2807"/>
<dbReference type="Proteomes" id="UP000093071">
    <property type="component" value="Chromosome I"/>
</dbReference>